<evidence type="ECO:0000313" key="1">
    <source>
        <dbReference type="EMBL" id="KAG6510881.1"/>
    </source>
</evidence>
<comment type="caution">
    <text evidence="1">The sequence shown here is derived from an EMBL/GenBank/DDBJ whole genome shotgun (WGS) entry which is preliminary data.</text>
</comment>
<reference evidence="1 2" key="1">
    <citation type="submission" date="2020-08" db="EMBL/GenBank/DDBJ databases">
        <title>Plant Genome Project.</title>
        <authorList>
            <person name="Zhang R.-G."/>
        </authorList>
    </citation>
    <scope>NUCLEOTIDE SEQUENCE [LARGE SCALE GENOMIC DNA]</scope>
    <source>
        <tissue evidence="1">Rhizome</tissue>
    </source>
</reference>
<evidence type="ECO:0000313" key="2">
    <source>
        <dbReference type="Proteomes" id="UP000734854"/>
    </source>
</evidence>
<sequence>MLQLFLAAAFAAVPLTLYLPPVRNLSSFMEVAELLVQEAAGFSLQWYLAFRRGVRRIVALVAFALRFVSD</sequence>
<dbReference type="EMBL" id="JACMSC010000008">
    <property type="protein sequence ID" value="KAG6510881.1"/>
    <property type="molecule type" value="Genomic_DNA"/>
</dbReference>
<accession>A0A8J5LA73</accession>
<proteinExistence type="predicted"/>
<keyword evidence="2" id="KW-1185">Reference proteome</keyword>
<gene>
    <name evidence="1" type="ORF">ZIOFF_028926</name>
</gene>
<dbReference type="AlphaFoldDB" id="A0A8J5LA73"/>
<protein>
    <submittedName>
        <fullName evidence="1">Uncharacterized protein</fullName>
    </submittedName>
</protein>
<organism evidence="1 2">
    <name type="scientific">Zingiber officinale</name>
    <name type="common">Ginger</name>
    <name type="synonym">Amomum zingiber</name>
    <dbReference type="NCBI Taxonomy" id="94328"/>
    <lineage>
        <taxon>Eukaryota</taxon>
        <taxon>Viridiplantae</taxon>
        <taxon>Streptophyta</taxon>
        <taxon>Embryophyta</taxon>
        <taxon>Tracheophyta</taxon>
        <taxon>Spermatophyta</taxon>
        <taxon>Magnoliopsida</taxon>
        <taxon>Liliopsida</taxon>
        <taxon>Zingiberales</taxon>
        <taxon>Zingiberaceae</taxon>
        <taxon>Zingiber</taxon>
    </lineage>
</organism>
<dbReference type="Proteomes" id="UP000734854">
    <property type="component" value="Unassembled WGS sequence"/>
</dbReference>
<name>A0A8J5LA73_ZINOF</name>
<dbReference type="PANTHER" id="PTHR36616:SF4">
    <property type="entry name" value="OS03G0174800 PROTEIN"/>
    <property type="match status" value="1"/>
</dbReference>
<dbReference type="PANTHER" id="PTHR36616">
    <property type="entry name" value="BNAC07G32700D PROTEIN"/>
    <property type="match status" value="1"/>
</dbReference>